<dbReference type="EMBL" id="OX395127">
    <property type="protein sequence ID" value="CAI5766990.1"/>
    <property type="molecule type" value="Genomic_DNA"/>
</dbReference>
<name>A0AA35NZ81_9SAUR</name>
<dbReference type="Pfam" id="PF00028">
    <property type="entry name" value="Cadherin"/>
    <property type="match status" value="1"/>
</dbReference>
<keyword evidence="2 9" id="KW-0812">Transmembrane</keyword>
<evidence type="ECO:0000259" key="11">
    <source>
        <dbReference type="PROSITE" id="PS50268"/>
    </source>
</evidence>
<evidence type="ECO:0000256" key="6">
    <source>
        <dbReference type="ARBA" id="ARBA00022989"/>
    </source>
</evidence>
<evidence type="ECO:0000256" key="4">
    <source>
        <dbReference type="ARBA" id="ARBA00022837"/>
    </source>
</evidence>
<evidence type="ECO:0000256" key="1">
    <source>
        <dbReference type="ARBA" id="ARBA00004370"/>
    </source>
</evidence>
<evidence type="ECO:0000256" key="5">
    <source>
        <dbReference type="ARBA" id="ARBA00022889"/>
    </source>
</evidence>
<organism evidence="12 13">
    <name type="scientific">Podarcis lilfordi</name>
    <name type="common">Lilford's wall lizard</name>
    <dbReference type="NCBI Taxonomy" id="74358"/>
    <lineage>
        <taxon>Eukaryota</taxon>
        <taxon>Metazoa</taxon>
        <taxon>Chordata</taxon>
        <taxon>Craniata</taxon>
        <taxon>Vertebrata</taxon>
        <taxon>Euteleostomi</taxon>
        <taxon>Lepidosauria</taxon>
        <taxon>Squamata</taxon>
        <taxon>Bifurcata</taxon>
        <taxon>Unidentata</taxon>
        <taxon>Episquamata</taxon>
        <taxon>Laterata</taxon>
        <taxon>Lacertibaenia</taxon>
        <taxon>Lacertidae</taxon>
        <taxon>Podarcis</taxon>
    </lineage>
</organism>
<dbReference type="Gene3D" id="2.60.40.60">
    <property type="entry name" value="Cadherins"/>
    <property type="match status" value="4"/>
</dbReference>
<feature type="domain" description="Cadherin" evidence="11">
    <location>
        <begin position="448"/>
        <end position="559"/>
    </location>
</feature>
<evidence type="ECO:0000313" key="13">
    <source>
        <dbReference type="Proteomes" id="UP001178461"/>
    </source>
</evidence>
<feature type="domain" description="Cadherin" evidence="11">
    <location>
        <begin position="572"/>
        <end position="659"/>
    </location>
</feature>
<dbReference type="GO" id="GO:0005911">
    <property type="term" value="C:cell-cell junction"/>
    <property type="evidence" value="ECO:0007669"/>
    <property type="project" value="TreeGrafter"/>
</dbReference>
<dbReference type="CDD" id="cd11304">
    <property type="entry name" value="Cadherin_repeat"/>
    <property type="match status" value="3"/>
</dbReference>
<evidence type="ECO:0000256" key="2">
    <source>
        <dbReference type="ARBA" id="ARBA00022692"/>
    </source>
</evidence>
<keyword evidence="7 9" id="KW-0472">Membrane</keyword>
<keyword evidence="13" id="KW-1185">Reference proteome</keyword>
<dbReference type="InterPro" id="IPR002126">
    <property type="entry name" value="Cadherin-like_dom"/>
</dbReference>
<dbReference type="GO" id="GO:0005509">
    <property type="term" value="F:calcium ion binding"/>
    <property type="evidence" value="ECO:0007669"/>
    <property type="project" value="UniProtKB-UniRule"/>
</dbReference>
<evidence type="ECO:0000256" key="10">
    <source>
        <dbReference type="SAM" id="SignalP"/>
    </source>
</evidence>
<dbReference type="PANTHER" id="PTHR24025:SF23">
    <property type="entry name" value="NEURAL-CADHERIN"/>
    <property type="match status" value="1"/>
</dbReference>
<keyword evidence="5" id="KW-0130">Cell adhesion</keyword>
<dbReference type="SMART" id="SM00112">
    <property type="entry name" value="CA"/>
    <property type="match status" value="4"/>
</dbReference>
<sequence>MEPGWALPLTLLLSICTIDPAIGDIVIEGIPDTVVLEDSLTPGTTVANFTGNCTDSSDPPTVNLKTTSPTTSFFNQPNFVSPDIYEVSLSPSAALDARRVNQYVLTFSASCPSDTPVEVKLFIRVIAADRLECGSGPEYIGEKPVGVSEDVGPGEFIYQIVLKRGGRGNLTFSIENASLPFTITGDGRVLAPAMGFSREQAGKTFSMVIVVTDSGGRSCRRTLAVKVLPVSHKQVNFTESTLAISVSENTIPLQPIVRVNASGENVLYRIISSLPTRHFTIEPDTGLIRNTYDLNLRRYPDLTETLLTVEAYNMLHPTDKATITVNITVKRQNLQGPLCTPAVIVTEIPETTPIGRTLPSPSCNDVESGSDRLHYEIMEGSQSPPYSFQMRHSELQVNTTLDCDSEAMASLNFQYQATILVTDDGSPPQNTTVQVLVTVSRVNEYEPECSRQFFSVPENVGFGYFIGSINGTDRDYPFNNIIYSILGSEDSVFYIGRRSGELYVLGPLDYEKQKSYHLVIQLRDFDNGINPELSKPSLCNITINVQDINDEPPVCNPPFYQSFILSTSTACVTSLQCTEKNEGSELAYRIVGGNTNGRFRMNGNCMLHNAFSYDRPGIFDPLTFELLVEVTDGGSTPHFSTTATVLVYVTPWTTTVPTTTTTTTTVPKEPITLHRTLRYWAPDPWFVVVLTLTGALLLSALGLLFWRLCWRKPPGETSQPLLQNKDKGVERNYVTMEEPSKEKGKDSTEALSLQLQFDGRAQDPVTGQYYLFDSSTGARRWV</sequence>
<dbReference type="SUPFAM" id="SSF49313">
    <property type="entry name" value="Cadherin-like"/>
    <property type="match status" value="4"/>
</dbReference>
<reference evidence="12" key="1">
    <citation type="submission" date="2022-12" db="EMBL/GenBank/DDBJ databases">
        <authorList>
            <person name="Alioto T."/>
            <person name="Alioto T."/>
            <person name="Gomez Garrido J."/>
        </authorList>
    </citation>
    <scope>NUCLEOTIDE SEQUENCE</scope>
</reference>
<dbReference type="PROSITE" id="PS50268">
    <property type="entry name" value="CADHERIN_2"/>
    <property type="match status" value="4"/>
</dbReference>
<feature type="transmembrane region" description="Helical" evidence="9">
    <location>
        <begin position="685"/>
        <end position="706"/>
    </location>
</feature>
<evidence type="ECO:0000256" key="8">
    <source>
        <dbReference type="PROSITE-ProRule" id="PRU00043"/>
    </source>
</evidence>
<dbReference type="GO" id="GO:0016020">
    <property type="term" value="C:membrane"/>
    <property type="evidence" value="ECO:0007669"/>
    <property type="project" value="UniProtKB-SubCell"/>
</dbReference>
<evidence type="ECO:0000256" key="9">
    <source>
        <dbReference type="SAM" id="Phobius"/>
    </source>
</evidence>
<accession>A0AA35NZ81</accession>
<keyword evidence="3" id="KW-0677">Repeat</keyword>
<dbReference type="AlphaFoldDB" id="A0AA35NZ81"/>
<dbReference type="PRINTS" id="PR00205">
    <property type="entry name" value="CADHERIN"/>
</dbReference>
<keyword evidence="4 8" id="KW-0106">Calcium</keyword>
<evidence type="ECO:0000256" key="7">
    <source>
        <dbReference type="ARBA" id="ARBA00023136"/>
    </source>
</evidence>
<dbReference type="InterPro" id="IPR050971">
    <property type="entry name" value="Cadherin-domain_protein"/>
</dbReference>
<comment type="subcellular location">
    <subcellularLocation>
        <location evidence="1">Membrane</location>
    </subcellularLocation>
</comment>
<protein>
    <submittedName>
        <fullName evidence="12">Cadherin-related family member 4</fullName>
    </submittedName>
</protein>
<dbReference type="InterPro" id="IPR015919">
    <property type="entry name" value="Cadherin-like_sf"/>
</dbReference>
<evidence type="ECO:0000313" key="12">
    <source>
        <dbReference type="EMBL" id="CAI5766990.1"/>
    </source>
</evidence>
<feature type="domain" description="Cadherin" evidence="11">
    <location>
        <begin position="340"/>
        <end position="449"/>
    </location>
</feature>
<keyword evidence="10" id="KW-0732">Signal</keyword>
<dbReference type="FunFam" id="2.60.40.60:FF:000268">
    <property type="entry name" value="Cadherin related family member 4"/>
    <property type="match status" value="1"/>
</dbReference>
<keyword evidence="6 9" id="KW-1133">Transmembrane helix</keyword>
<feature type="chain" id="PRO_5041431057" evidence="10">
    <location>
        <begin position="24"/>
        <end position="782"/>
    </location>
</feature>
<dbReference type="GO" id="GO:0007156">
    <property type="term" value="P:homophilic cell adhesion via plasma membrane adhesion molecules"/>
    <property type="evidence" value="ECO:0007669"/>
    <property type="project" value="InterPro"/>
</dbReference>
<gene>
    <name evidence="12" type="ORF">PODLI_1B023359</name>
</gene>
<feature type="signal peptide" evidence="10">
    <location>
        <begin position="1"/>
        <end position="23"/>
    </location>
</feature>
<dbReference type="Proteomes" id="UP001178461">
    <property type="component" value="Chromosome 2"/>
</dbReference>
<evidence type="ECO:0000256" key="3">
    <source>
        <dbReference type="ARBA" id="ARBA00022737"/>
    </source>
</evidence>
<proteinExistence type="predicted"/>
<dbReference type="PANTHER" id="PTHR24025">
    <property type="entry name" value="DESMOGLEIN FAMILY MEMBER"/>
    <property type="match status" value="1"/>
</dbReference>
<feature type="domain" description="Cadherin" evidence="11">
    <location>
        <begin position="238"/>
        <end position="343"/>
    </location>
</feature>